<organism evidence="1 3">
    <name type="scientific">Rotaria magnacalcarata</name>
    <dbReference type="NCBI Taxonomy" id="392030"/>
    <lineage>
        <taxon>Eukaryota</taxon>
        <taxon>Metazoa</taxon>
        <taxon>Spiralia</taxon>
        <taxon>Gnathifera</taxon>
        <taxon>Rotifera</taxon>
        <taxon>Eurotatoria</taxon>
        <taxon>Bdelloidea</taxon>
        <taxon>Philodinida</taxon>
        <taxon>Philodinidae</taxon>
        <taxon>Rotaria</taxon>
    </lineage>
</organism>
<evidence type="ECO:0000313" key="2">
    <source>
        <dbReference type="EMBL" id="CAF4191239.1"/>
    </source>
</evidence>
<name>A0A819RN39_9BILA</name>
<dbReference type="Proteomes" id="UP000663866">
    <property type="component" value="Unassembled WGS sequence"/>
</dbReference>
<reference evidence="1" key="1">
    <citation type="submission" date="2021-02" db="EMBL/GenBank/DDBJ databases">
        <authorList>
            <person name="Nowell W R."/>
        </authorList>
    </citation>
    <scope>NUCLEOTIDE SEQUENCE</scope>
</reference>
<gene>
    <name evidence="1" type="ORF">OVN521_LOCUS17963</name>
    <name evidence="2" type="ORF">UXM345_LOCUS27442</name>
</gene>
<protein>
    <submittedName>
        <fullName evidence="1">Uncharacterized protein</fullName>
    </submittedName>
</protein>
<dbReference type="Proteomes" id="UP000663842">
    <property type="component" value="Unassembled WGS sequence"/>
</dbReference>
<dbReference type="SUPFAM" id="SSF51161">
    <property type="entry name" value="Trimeric LpxA-like enzymes"/>
    <property type="match status" value="1"/>
</dbReference>
<accession>A0A819RN39</accession>
<dbReference type="EMBL" id="CAJOBG010003192">
    <property type="protein sequence ID" value="CAF4050534.1"/>
    <property type="molecule type" value="Genomic_DNA"/>
</dbReference>
<evidence type="ECO:0000313" key="3">
    <source>
        <dbReference type="Proteomes" id="UP000663866"/>
    </source>
</evidence>
<keyword evidence="3" id="KW-1185">Reference proteome</keyword>
<comment type="caution">
    <text evidence="1">The sequence shown here is derived from an EMBL/GenBank/DDBJ whole genome shotgun (WGS) entry which is preliminary data.</text>
</comment>
<proteinExistence type="predicted"/>
<dbReference type="EMBL" id="CAJOBF010005928">
    <property type="protein sequence ID" value="CAF4191239.1"/>
    <property type="molecule type" value="Genomic_DNA"/>
</dbReference>
<sequence length="282" mass="31604">MVTRNWLFDIHWQRSNCYYLLGHCTRCVFYGAKVPDDALIEPMTAITVLRVYSTLSNYLLRWLGADIEDDVKLAELQPFLYFPSNILKLNHGVTTFSALMQQILETIVVTILPGTKLCDNKVIGSLALINNDTKYFDTSKVLLSILGRSVSFAIANDAFYSDDSLSLEPPCIFGLFTACVRIGHDAILSDKQCLTDPQFVTIVDHVRFNMGACIQCHTFEQRVFKVAPVIIHHSSVLMSASLVFPGSTLDGRNRLPPLTLVLKNDRLPYNTHCSGVLAQQLQ</sequence>
<dbReference type="InterPro" id="IPR011004">
    <property type="entry name" value="Trimer_LpxA-like_sf"/>
</dbReference>
<evidence type="ECO:0000313" key="1">
    <source>
        <dbReference type="EMBL" id="CAF4050534.1"/>
    </source>
</evidence>
<dbReference type="AlphaFoldDB" id="A0A819RN39"/>